<dbReference type="InterPro" id="IPR029058">
    <property type="entry name" value="AB_hydrolase_fold"/>
</dbReference>
<reference evidence="4" key="1">
    <citation type="submission" date="2020-06" db="EMBL/GenBank/DDBJ databases">
        <authorList>
            <consortium name="Plant Systems Biology data submission"/>
        </authorList>
    </citation>
    <scope>NUCLEOTIDE SEQUENCE</scope>
    <source>
        <strain evidence="4">D6</strain>
    </source>
</reference>
<protein>
    <submittedName>
        <fullName evidence="4">Probable isoprenylcysteine alpha-carbonyl methylesterase ICMEL1</fullName>
    </submittedName>
</protein>
<evidence type="ECO:0000256" key="2">
    <source>
        <dbReference type="SAM" id="MobiDB-lite"/>
    </source>
</evidence>
<dbReference type="PANTHER" id="PTHR48081:SF33">
    <property type="entry name" value="KYNURENINE FORMAMIDASE"/>
    <property type="match status" value="1"/>
</dbReference>
<dbReference type="InterPro" id="IPR049492">
    <property type="entry name" value="BD-FAE-like_dom"/>
</dbReference>
<dbReference type="Gene3D" id="3.40.50.1820">
    <property type="entry name" value="alpha/beta hydrolase"/>
    <property type="match status" value="1"/>
</dbReference>
<accession>A0A9N8HL88</accession>
<dbReference type="PANTHER" id="PTHR48081">
    <property type="entry name" value="AB HYDROLASE SUPERFAMILY PROTEIN C4A8.06C"/>
    <property type="match status" value="1"/>
</dbReference>
<feature type="compositionally biased region" description="Basic and acidic residues" evidence="2">
    <location>
        <begin position="440"/>
        <end position="451"/>
    </location>
</feature>
<evidence type="ECO:0000256" key="1">
    <source>
        <dbReference type="ARBA" id="ARBA00022801"/>
    </source>
</evidence>
<feature type="region of interest" description="Disordered" evidence="2">
    <location>
        <begin position="432"/>
        <end position="451"/>
    </location>
</feature>
<dbReference type="SUPFAM" id="SSF53474">
    <property type="entry name" value="alpha/beta-Hydrolases"/>
    <property type="match status" value="1"/>
</dbReference>
<gene>
    <name evidence="4" type="ORF">SEMRO_1010_G230900.1</name>
</gene>
<keyword evidence="5" id="KW-1185">Reference proteome</keyword>
<keyword evidence="1" id="KW-0378">Hydrolase</keyword>
<dbReference type="InterPro" id="IPR050300">
    <property type="entry name" value="GDXG_lipolytic_enzyme"/>
</dbReference>
<evidence type="ECO:0000313" key="4">
    <source>
        <dbReference type="EMBL" id="CAB9519353.1"/>
    </source>
</evidence>
<dbReference type="Proteomes" id="UP001153069">
    <property type="component" value="Unassembled WGS sequence"/>
</dbReference>
<organism evidence="4 5">
    <name type="scientific">Seminavis robusta</name>
    <dbReference type="NCBI Taxonomy" id="568900"/>
    <lineage>
        <taxon>Eukaryota</taxon>
        <taxon>Sar</taxon>
        <taxon>Stramenopiles</taxon>
        <taxon>Ochrophyta</taxon>
        <taxon>Bacillariophyta</taxon>
        <taxon>Bacillariophyceae</taxon>
        <taxon>Bacillariophycidae</taxon>
        <taxon>Naviculales</taxon>
        <taxon>Naviculaceae</taxon>
        <taxon>Seminavis</taxon>
    </lineage>
</organism>
<dbReference type="GO" id="GO:0016787">
    <property type="term" value="F:hydrolase activity"/>
    <property type="evidence" value="ECO:0007669"/>
    <property type="project" value="UniProtKB-KW"/>
</dbReference>
<dbReference type="EMBL" id="CAICTM010001008">
    <property type="protein sequence ID" value="CAB9519353.1"/>
    <property type="molecule type" value="Genomic_DNA"/>
</dbReference>
<dbReference type="Pfam" id="PF20434">
    <property type="entry name" value="BD-FAE"/>
    <property type="match status" value="1"/>
</dbReference>
<comment type="caution">
    <text evidence="4">The sequence shown here is derived from an EMBL/GenBank/DDBJ whole genome shotgun (WGS) entry which is preliminary data.</text>
</comment>
<feature type="domain" description="BD-FAE-like" evidence="3">
    <location>
        <begin position="164"/>
        <end position="379"/>
    </location>
</feature>
<name>A0A9N8HL88_9STRA</name>
<sequence length="451" mass="50571">MTAVTYEPAHLLTDAFQRNPFASSEEEQEQEDTPCTTADWEAPAASVAVSPPPTASSLPGWFASMAKSLQGQPLFAPPLANPGKWWTSRYLQAELARRKWRKNLRVQLQHFLRDSGLLRAMVDTLVTIGTPALAMEHPDIVPRFLQLSQDCTRIKYGDHDMQGIDMFLPKEVEEPKGLLFFVHGGAWGSGKPWMYRLLAEPFLQKGMAVAVVGYRTFPDGDINDQVNDLERASQELTKRYPHLCLPQCQSDLGVCVMGHSSGAHIAMEMLVNRLLQKQQHTDATQMRIDSFIGISAPYELSSHYEFETMRGLEHISPMKAVCGYDRDRLSEYSPVLRLFQKMDALPRSDRQAIKEACPPVAMIHGTHDDTVPFTSSRQAAKLFSLAGIHKCQEMYLSETGHSDTVLELMLGGKTQDILMDWLLKSNKKEDVSTQGMDASLTREKEMALTTP</sequence>
<feature type="region of interest" description="Disordered" evidence="2">
    <location>
        <begin position="17"/>
        <end position="36"/>
    </location>
</feature>
<evidence type="ECO:0000313" key="5">
    <source>
        <dbReference type="Proteomes" id="UP001153069"/>
    </source>
</evidence>
<evidence type="ECO:0000259" key="3">
    <source>
        <dbReference type="Pfam" id="PF20434"/>
    </source>
</evidence>
<dbReference type="OrthoDB" id="6495301at2759"/>
<dbReference type="AlphaFoldDB" id="A0A9N8HL88"/>
<proteinExistence type="predicted"/>